<feature type="chain" id="PRO_5013046583" evidence="1">
    <location>
        <begin position="20"/>
        <end position="98"/>
    </location>
</feature>
<dbReference type="PROSITE" id="PS51257">
    <property type="entry name" value="PROKAR_LIPOPROTEIN"/>
    <property type="match status" value="1"/>
</dbReference>
<keyword evidence="3" id="KW-1185">Reference proteome</keyword>
<proteinExistence type="predicted"/>
<dbReference type="PANTHER" id="PTHR39600">
    <property type="entry name" value="PEPTIDASE INHIBITOR I78 FAMILY PROTEIN"/>
    <property type="match status" value="1"/>
</dbReference>
<dbReference type="Gene3D" id="3.30.10.10">
    <property type="entry name" value="Trypsin Inhibitor V, subunit A"/>
    <property type="match status" value="1"/>
</dbReference>
<dbReference type="Pfam" id="PF11720">
    <property type="entry name" value="Inhibitor_I78"/>
    <property type="match status" value="1"/>
</dbReference>
<dbReference type="EMBL" id="FUXP01000004">
    <property type="protein sequence ID" value="SJZ98479.1"/>
    <property type="molecule type" value="Genomic_DNA"/>
</dbReference>
<organism evidence="2 3">
    <name type="scientific">Lysobacter spongiicola DSM 21749</name>
    <dbReference type="NCBI Taxonomy" id="1122188"/>
    <lineage>
        <taxon>Bacteria</taxon>
        <taxon>Pseudomonadati</taxon>
        <taxon>Pseudomonadota</taxon>
        <taxon>Gammaproteobacteria</taxon>
        <taxon>Lysobacterales</taxon>
        <taxon>Lysobacteraceae</taxon>
        <taxon>Novilysobacter</taxon>
    </lineage>
</organism>
<reference evidence="2 3" key="1">
    <citation type="submission" date="2017-02" db="EMBL/GenBank/DDBJ databases">
        <authorList>
            <person name="Peterson S.W."/>
        </authorList>
    </citation>
    <scope>NUCLEOTIDE SEQUENCE [LARGE SCALE GENOMIC DNA]</scope>
    <source>
        <strain evidence="2 3">DSM 21749</strain>
    </source>
</reference>
<feature type="signal peptide" evidence="1">
    <location>
        <begin position="1"/>
        <end position="19"/>
    </location>
</feature>
<name>A0A1T4Q412_9GAMM</name>
<sequence length="98" mass="10117">MIRNVLPIAVLLGSVVACTTMPPPGADAGATGPCNADNASWAVGQAATPEVVERARAGSNSRDVRVIEPGQAVTMDHRPDRLNIDVNERGAITGLRCG</sequence>
<gene>
    <name evidence="2" type="ORF">SAMN02745674_01473</name>
</gene>
<dbReference type="OrthoDB" id="6049927at2"/>
<protein>
    <submittedName>
        <fullName evidence="2">Peptidase inhibitor I78 family protein</fullName>
    </submittedName>
</protein>
<evidence type="ECO:0000313" key="2">
    <source>
        <dbReference type="EMBL" id="SJZ98479.1"/>
    </source>
</evidence>
<accession>A0A1T4Q412</accession>
<dbReference type="PANTHER" id="PTHR39600:SF1">
    <property type="entry name" value="PEPTIDASE INHIBITOR I78 FAMILY PROTEIN"/>
    <property type="match status" value="1"/>
</dbReference>
<dbReference type="RefSeq" id="WP_159447359.1">
    <property type="nucleotide sequence ID" value="NZ_FUXP01000004.1"/>
</dbReference>
<evidence type="ECO:0000256" key="1">
    <source>
        <dbReference type="SAM" id="SignalP"/>
    </source>
</evidence>
<dbReference type="Proteomes" id="UP000190061">
    <property type="component" value="Unassembled WGS sequence"/>
</dbReference>
<dbReference type="STRING" id="1122188.SAMN02745674_01473"/>
<dbReference type="AlphaFoldDB" id="A0A1T4Q412"/>
<dbReference type="InterPro" id="IPR021719">
    <property type="entry name" value="Prot_inh_I78"/>
</dbReference>
<evidence type="ECO:0000313" key="3">
    <source>
        <dbReference type="Proteomes" id="UP000190061"/>
    </source>
</evidence>
<keyword evidence="1" id="KW-0732">Signal</keyword>